<protein>
    <submittedName>
        <fullName evidence="3">Uncharacterized protein</fullName>
    </submittedName>
</protein>
<dbReference type="Proteomes" id="UP000467841">
    <property type="component" value="Unassembled WGS sequence"/>
</dbReference>
<feature type="compositionally biased region" description="Basic and acidic residues" evidence="1">
    <location>
        <begin position="124"/>
        <end position="139"/>
    </location>
</feature>
<keyword evidence="4" id="KW-1185">Reference proteome</keyword>
<sequence>MVFLVWSLGLLPLPLARELARAGAFFTGVDRVFEAWLWRWKAMHVPSPSSSLTVEVRLIENFLFRVMSDAHHRFLHRKRHSEFERKPISGSPACRRSGSGVGSFCSDRNGWPGMSSSRPRRVEKRPELDLSVESKRRAP</sequence>
<name>A0A6D2I247_9BRAS</name>
<organism evidence="3 4">
    <name type="scientific">Microthlaspi erraticum</name>
    <dbReference type="NCBI Taxonomy" id="1685480"/>
    <lineage>
        <taxon>Eukaryota</taxon>
        <taxon>Viridiplantae</taxon>
        <taxon>Streptophyta</taxon>
        <taxon>Embryophyta</taxon>
        <taxon>Tracheophyta</taxon>
        <taxon>Spermatophyta</taxon>
        <taxon>Magnoliopsida</taxon>
        <taxon>eudicotyledons</taxon>
        <taxon>Gunneridae</taxon>
        <taxon>Pentapetalae</taxon>
        <taxon>rosids</taxon>
        <taxon>malvids</taxon>
        <taxon>Brassicales</taxon>
        <taxon>Brassicaceae</taxon>
        <taxon>Coluteocarpeae</taxon>
        <taxon>Microthlaspi</taxon>
    </lineage>
</organism>
<comment type="caution">
    <text evidence="3">The sequence shown here is derived from an EMBL/GenBank/DDBJ whole genome shotgun (WGS) entry which is preliminary data.</text>
</comment>
<reference evidence="3" key="1">
    <citation type="submission" date="2020-01" db="EMBL/GenBank/DDBJ databases">
        <authorList>
            <person name="Mishra B."/>
        </authorList>
    </citation>
    <scope>NUCLEOTIDE SEQUENCE [LARGE SCALE GENOMIC DNA]</scope>
</reference>
<keyword evidence="2" id="KW-0732">Signal</keyword>
<evidence type="ECO:0000313" key="4">
    <source>
        <dbReference type="Proteomes" id="UP000467841"/>
    </source>
</evidence>
<gene>
    <name evidence="3" type="ORF">MERR_LOCUS6533</name>
</gene>
<proteinExistence type="predicted"/>
<feature type="chain" id="PRO_5025660342" evidence="2">
    <location>
        <begin position="17"/>
        <end position="139"/>
    </location>
</feature>
<evidence type="ECO:0000313" key="3">
    <source>
        <dbReference type="EMBL" id="CAA7019298.1"/>
    </source>
</evidence>
<evidence type="ECO:0000256" key="2">
    <source>
        <dbReference type="SAM" id="SignalP"/>
    </source>
</evidence>
<accession>A0A6D2I247</accession>
<dbReference type="EMBL" id="CACVBM020000444">
    <property type="protein sequence ID" value="CAA7019298.1"/>
    <property type="molecule type" value="Genomic_DNA"/>
</dbReference>
<evidence type="ECO:0000256" key="1">
    <source>
        <dbReference type="SAM" id="MobiDB-lite"/>
    </source>
</evidence>
<feature type="region of interest" description="Disordered" evidence="1">
    <location>
        <begin position="79"/>
        <end position="139"/>
    </location>
</feature>
<feature type="signal peptide" evidence="2">
    <location>
        <begin position="1"/>
        <end position="16"/>
    </location>
</feature>
<dbReference type="AlphaFoldDB" id="A0A6D2I247"/>